<protein>
    <submittedName>
        <fullName evidence="1">Uncharacterized protein</fullName>
    </submittedName>
</protein>
<dbReference type="EMBL" id="GBRH01262106">
    <property type="protein sequence ID" value="JAD35789.1"/>
    <property type="molecule type" value="Transcribed_RNA"/>
</dbReference>
<reference evidence="1" key="1">
    <citation type="submission" date="2014-09" db="EMBL/GenBank/DDBJ databases">
        <authorList>
            <person name="Magalhaes I.L.F."/>
            <person name="Oliveira U."/>
            <person name="Santos F.R."/>
            <person name="Vidigal T.H.D.A."/>
            <person name="Brescovit A.D."/>
            <person name="Santos A.J."/>
        </authorList>
    </citation>
    <scope>NUCLEOTIDE SEQUENCE</scope>
    <source>
        <tissue evidence="1">Shoot tissue taken approximately 20 cm above the soil surface</tissue>
    </source>
</reference>
<reference evidence="1" key="2">
    <citation type="journal article" date="2015" name="Data Brief">
        <title>Shoot transcriptome of the giant reed, Arundo donax.</title>
        <authorList>
            <person name="Barrero R.A."/>
            <person name="Guerrero F.D."/>
            <person name="Moolhuijzen P."/>
            <person name="Goolsby J.A."/>
            <person name="Tidwell J."/>
            <person name="Bellgard S.E."/>
            <person name="Bellgard M.I."/>
        </authorList>
    </citation>
    <scope>NUCLEOTIDE SEQUENCE</scope>
    <source>
        <tissue evidence="1">Shoot tissue taken approximately 20 cm above the soil surface</tissue>
    </source>
</reference>
<accession>A0A0A8Z8N8</accession>
<name>A0A0A8Z8N8_ARUDO</name>
<sequence length="15" mass="1827">MFFRFFRCVSTLDGT</sequence>
<evidence type="ECO:0000313" key="1">
    <source>
        <dbReference type="EMBL" id="JAD35789.1"/>
    </source>
</evidence>
<organism evidence="1">
    <name type="scientific">Arundo donax</name>
    <name type="common">Giant reed</name>
    <name type="synonym">Donax arundinaceus</name>
    <dbReference type="NCBI Taxonomy" id="35708"/>
    <lineage>
        <taxon>Eukaryota</taxon>
        <taxon>Viridiplantae</taxon>
        <taxon>Streptophyta</taxon>
        <taxon>Embryophyta</taxon>
        <taxon>Tracheophyta</taxon>
        <taxon>Spermatophyta</taxon>
        <taxon>Magnoliopsida</taxon>
        <taxon>Liliopsida</taxon>
        <taxon>Poales</taxon>
        <taxon>Poaceae</taxon>
        <taxon>PACMAD clade</taxon>
        <taxon>Arundinoideae</taxon>
        <taxon>Arundineae</taxon>
        <taxon>Arundo</taxon>
    </lineage>
</organism>
<proteinExistence type="predicted"/>